<organism evidence="1 2">
    <name type="scientific">Pluteus cervinus</name>
    <dbReference type="NCBI Taxonomy" id="181527"/>
    <lineage>
        <taxon>Eukaryota</taxon>
        <taxon>Fungi</taxon>
        <taxon>Dikarya</taxon>
        <taxon>Basidiomycota</taxon>
        <taxon>Agaricomycotina</taxon>
        <taxon>Agaricomycetes</taxon>
        <taxon>Agaricomycetidae</taxon>
        <taxon>Agaricales</taxon>
        <taxon>Pluteineae</taxon>
        <taxon>Pluteaceae</taxon>
        <taxon>Pluteus</taxon>
    </lineage>
</organism>
<sequence>MDCVVSYGRKRWIYIALSGGGRTMRGRRSMRSALSARGGWATLRTGATTVGEEEKERAQGRENEKGWRPNQRDVNFTQRQQPKTLSRTPATLACLPIPAVDRPASSVIYSIVRCSVFSILATRTRPQRPIALRHPPISKLDVGPPLFQIRLHVLPITNPRVFPPRAMHLITTANAYIRVSCCI</sequence>
<reference evidence="1 2" key="1">
    <citation type="journal article" date="2019" name="Nat. Ecol. Evol.">
        <title>Megaphylogeny resolves global patterns of mushroom evolution.</title>
        <authorList>
            <person name="Varga T."/>
            <person name="Krizsan K."/>
            <person name="Foldi C."/>
            <person name="Dima B."/>
            <person name="Sanchez-Garcia M."/>
            <person name="Sanchez-Ramirez S."/>
            <person name="Szollosi G.J."/>
            <person name="Szarkandi J.G."/>
            <person name="Papp V."/>
            <person name="Albert L."/>
            <person name="Andreopoulos W."/>
            <person name="Angelini C."/>
            <person name="Antonin V."/>
            <person name="Barry K.W."/>
            <person name="Bougher N.L."/>
            <person name="Buchanan P."/>
            <person name="Buyck B."/>
            <person name="Bense V."/>
            <person name="Catcheside P."/>
            <person name="Chovatia M."/>
            <person name="Cooper J."/>
            <person name="Damon W."/>
            <person name="Desjardin D."/>
            <person name="Finy P."/>
            <person name="Geml J."/>
            <person name="Haridas S."/>
            <person name="Hughes K."/>
            <person name="Justo A."/>
            <person name="Karasinski D."/>
            <person name="Kautmanova I."/>
            <person name="Kiss B."/>
            <person name="Kocsube S."/>
            <person name="Kotiranta H."/>
            <person name="LaButti K.M."/>
            <person name="Lechner B.E."/>
            <person name="Liimatainen K."/>
            <person name="Lipzen A."/>
            <person name="Lukacs Z."/>
            <person name="Mihaltcheva S."/>
            <person name="Morgado L.N."/>
            <person name="Niskanen T."/>
            <person name="Noordeloos M.E."/>
            <person name="Ohm R.A."/>
            <person name="Ortiz-Santana B."/>
            <person name="Ovrebo C."/>
            <person name="Racz N."/>
            <person name="Riley R."/>
            <person name="Savchenko A."/>
            <person name="Shiryaev A."/>
            <person name="Soop K."/>
            <person name="Spirin V."/>
            <person name="Szebenyi C."/>
            <person name="Tomsovsky M."/>
            <person name="Tulloss R.E."/>
            <person name="Uehling J."/>
            <person name="Grigoriev I.V."/>
            <person name="Vagvolgyi C."/>
            <person name="Papp T."/>
            <person name="Martin F.M."/>
            <person name="Miettinen O."/>
            <person name="Hibbett D.S."/>
            <person name="Nagy L.G."/>
        </authorList>
    </citation>
    <scope>NUCLEOTIDE SEQUENCE [LARGE SCALE GENOMIC DNA]</scope>
    <source>
        <strain evidence="1 2">NL-1719</strain>
    </source>
</reference>
<evidence type="ECO:0000313" key="2">
    <source>
        <dbReference type="Proteomes" id="UP000308600"/>
    </source>
</evidence>
<dbReference type="Proteomes" id="UP000308600">
    <property type="component" value="Unassembled WGS sequence"/>
</dbReference>
<name>A0ACD3AR66_9AGAR</name>
<proteinExistence type="predicted"/>
<protein>
    <submittedName>
        <fullName evidence="1">Uncharacterized protein</fullName>
    </submittedName>
</protein>
<dbReference type="EMBL" id="ML208352">
    <property type="protein sequence ID" value="TFK68433.1"/>
    <property type="molecule type" value="Genomic_DNA"/>
</dbReference>
<accession>A0ACD3AR66</accession>
<keyword evidence="2" id="KW-1185">Reference proteome</keyword>
<evidence type="ECO:0000313" key="1">
    <source>
        <dbReference type="EMBL" id="TFK68433.1"/>
    </source>
</evidence>
<gene>
    <name evidence="1" type="ORF">BDN72DRAFT_680416</name>
</gene>